<keyword evidence="1" id="KW-0805">Transcription regulation</keyword>
<dbReference type="PROSITE" id="PS50995">
    <property type="entry name" value="HTH_MARR_2"/>
    <property type="match status" value="1"/>
</dbReference>
<feature type="domain" description="HTH marR-type" evidence="5">
    <location>
        <begin position="21"/>
        <end position="153"/>
    </location>
</feature>
<dbReference type="Pfam" id="PF01047">
    <property type="entry name" value="MarR"/>
    <property type="match status" value="1"/>
</dbReference>
<feature type="region of interest" description="Disordered" evidence="4">
    <location>
        <begin position="157"/>
        <end position="190"/>
    </location>
</feature>
<dbReference type="SMART" id="SM00347">
    <property type="entry name" value="HTH_MARR"/>
    <property type="match status" value="1"/>
</dbReference>
<keyword evidence="3" id="KW-0804">Transcription</keyword>
<dbReference type="PRINTS" id="PR00598">
    <property type="entry name" value="HTHMARR"/>
</dbReference>
<keyword evidence="7" id="KW-1185">Reference proteome</keyword>
<evidence type="ECO:0000259" key="5">
    <source>
        <dbReference type="PROSITE" id="PS50995"/>
    </source>
</evidence>
<dbReference type="AlphaFoldDB" id="A0A2S4JHD7"/>
<dbReference type="RefSeq" id="WP_103680804.1">
    <property type="nucleotide sequence ID" value="NZ_LPWH01000112.1"/>
</dbReference>
<name>A0A2S4JHD7_9SPIO</name>
<dbReference type="InterPro" id="IPR039422">
    <property type="entry name" value="MarR/SlyA-like"/>
</dbReference>
<dbReference type="Proteomes" id="UP000237350">
    <property type="component" value="Unassembled WGS sequence"/>
</dbReference>
<accession>A0A2S4JHD7</accession>
<dbReference type="PANTHER" id="PTHR33164:SF89">
    <property type="entry name" value="MARR FAMILY REGULATORY PROTEIN"/>
    <property type="match status" value="1"/>
</dbReference>
<dbReference type="InterPro" id="IPR036390">
    <property type="entry name" value="WH_DNA-bd_sf"/>
</dbReference>
<dbReference type="PANTHER" id="PTHR33164">
    <property type="entry name" value="TRANSCRIPTIONAL REGULATOR, MARR FAMILY"/>
    <property type="match status" value="1"/>
</dbReference>
<protein>
    <recommendedName>
        <fullName evidence="5">HTH marR-type domain-containing protein</fullName>
    </recommendedName>
</protein>
<proteinExistence type="predicted"/>
<evidence type="ECO:0000256" key="3">
    <source>
        <dbReference type="ARBA" id="ARBA00023163"/>
    </source>
</evidence>
<dbReference type="SUPFAM" id="SSF46785">
    <property type="entry name" value="Winged helix' DNA-binding domain"/>
    <property type="match status" value="1"/>
</dbReference>
<sequence length="190" mass="21525">MKDNDYPSRSNTDPSLDTPTVVHLTKRLRKIARGFDKHSRYLQEHHHITVPQVICLKEVAEQDPITLSELTRTVTLTNSTVTGIVDRLEKQDLLQRVRSSSDRRQIHLRLTDKGKAFLQEIPSPVPRRFIEGMERYTPAEVERILWAVDQIAGLLDPDAGQEGYAGRGPRLARKGFEAPPGQEPSDQTTP</sequence>
<dbReference type="GO" id="GO:0003677">
    <property type="term" value="F:DNA binding"/>
    <property type="evidence" value="ECO:0007669"/>
    <property type="project" value="UniProtKB-KW"/>
</dbReference>
<reference evidence="7" key="1">
    <citation type="submission" date="2015-12" db="EMBL/GenBank/DDBJ databases">
        <authorList>
            <person name="Lodha T.D."/>
            <person name="Chintalapati S."/>
            <person name="Chintalapati V.R."/>
            <person name="Sravanthi T."/>
        </authorList>
    </citation>
    <scope>NUCLEOTIDE SEQUENCE [LARGE SCALE GENOMIC DNA]</scope>
    <source>
        <strain evidence="7">JC133</strain>
    </source>
</reference>
<keyword evidence="2" id="KW-0238">DNA-binding</keyword>
<evidence type="ECO:0000313" key="7">
    <source>
        <dbReference type="Proteomes" id="UP000237350"/>
    </source>
</evidence>
<evidence type="ECO:0000256" key="1">
    <source>
        <dbReference type="ARBA" id="ARBA00023015"/>
    </source>
</evidence>
<dbReference type="Gene3D" id="1.10.10.10">
    <property type="entry name" value="Winged helix-like DNA-binding domain superfamily/Winged helix DNA-binding domain"/>
    <property type="match status" value="1"/>
</dbReference>
<dbReference type="PROSITE" id="PS01117">
    <property type="entry name" value="HTH_MARR_1"/>
    <property type="match status" value="1"/>
</dbReference>
<dbReference type="InterPro" id="IPR023187">
    <property type="entry name" value="Tscrpt_reg_MarR-type_CS"/>
</dbReference>
<dbReference type="InterPro" id="IPR000835">
    <property type="entry name" value="HTH_MarR-typ"/>
</dbReference>
<evidence type="ECO:0000256" key="4">
    <source>
        <dbReference type="SAM" id="MobiDB-lite"/>
    </source>
</evidence>
<dbReference type="EMBL" id="LPWH01000112">
    <property type="protein sequence ID" value="POQ98952.1"/>
    <property type="molecule type" value="Genomic_DNA"/>
</dbReference>
<gene>
    <name evidence="6" type="ORF">AU468_11190</name>
</gene>
<organism evidence="6 7">
    <name type="scientific">Alkalispirochaeta sphaeroplastigenens</name>
    <dbReference type="NCBI Taxonomy" id="1187066"/>
    <lineage>
        <taxon>Bacteria</taxon>
        <taxon>Pseudomonadati</taxon>
        <taxon>Spirochaetota</taxon>
        <taxon>Spirochaetia</taxon>
        <taxon>Spirochaetales</taxon>
        <taxon>Spirochaetaceae</taxon>
        <taxon>Alkalispirochaeta</taxon>
    </lineage>
</organism>
<dbReference type="GO" id="GO:0006950">
    <property type="term" value="P:response to stress"/>
    <property type="evidence" value="ECO:0007669"/>
    <property type="project" value="TreeGrafter"/>
</dbReference>
<dbReference type="InterPro" id="IPR036388">
    <property type="entry name" value="WH-like_DNA-bd_sf"/>
</dbReference>
<dbReference type="GO" id="GO:0003700">
    <property type="term" value="F:DNA-binding transcription factor activity"/>
    <property type="evidence" value="ECO:0007669"/>
    <property type="project" value="InterPro"/>
</dbReference>
<dbReference type="OrthoDB" id="9806864at2"/>
<comment type="caution">
    <text evidence="6">The sequence shown here is derived from an EMBL/GenBank/DDBJ whole genome shotgun (WGS) entry which is preliminary data.</text>
</comment>
<evidence type="ECO:0000313" key="6">
    <source>
        <dbReference type="EMBL" id="POQ98952.1"/>
    </source>
</evidence>
<evidence type="ECO:0000256" key="2">
    <source>
        <dbReference type="ARBA" id="ARBA00023125"/>
    </source>
</evidence>